<feature type="compositionally biased region" description="Gly residues" evidence="1">
    <location>
        <begin position="211"/>
        <end position="230"/>
    </location>
</feature>
<dbReference type="Proteomes" id="UP001451303">
    <property type="component" value="Unassembled WGS sequence"/>
</dbReference>
<feature type="transmembrane region" description="Helical" evidence="2">
    <location>
        <begin position="106"/>
        <end position="127"/>
    </location>
</feature>
<name>A0ABR3D467_NEUIN</name>
<dbReference type="EMBL" id="JAVLET010000012">
    <property type="protein sequence ID" value="KAL0466491.1"/>
    <property type="molecule type" value="Genomic_DNA"/>
</dbReference>
<evidence type="ECO:0000313" key="3">
    <source>
        <dbReference type="EMBL" id="KAL0466491.1"/>
    </source>
</evidence>
<keyword evidence="4" id="KW-1185">Reference proteome</keyword>
<feature type="region of interest" description="Disordered" evidence="1">
    <location>
        <begin position="132"/>
        <end position="230"/>
    </location>
</feature>
<feature type="compositionally biased region" description="Basic and acidic residues" evidence="1">
    <location>
        <begin position="138"/>
        <end position="167"/>
    </location>
</feature>
<proteinExistence type="predicted"/>
<keyword evidence="2" id="KW-0812">Transmembrane</keyword>
<keyword evidence="2" id="KW-0472">Membrane</keyword>
<accession>A0ABR3D467</accession>
<feature type="compositionally biased region" description="Low complexity" evidence="1">
    <location>
        <begin position="78"/>
        <end position="90"/>
    </location>
</feature>
<reference evidence="3 4" key="1">
    <citation type="submission" date="2023-09" db="EMBL/GenBank/DDBJ databases">
        <title>Multi-omics analysis of a traditional fermented food reveals byproduct-associated fungal strains for waste-to-food upcycling.</title>
        <authorList>
            <consortium name="Lawrence Berkeley National Laboratory"/>
            <person name="Rekdal V.M."/>
            <person name="Villalobos-Escobedo J.M."/>
            <person name="Rodriguez-Valeron N."/>
            <person name="Garcia M.O."/>
            <person name="Vasquez D.P."/>
            <person name="Damayanti I."/>
            <person name="Sorensen P.M."/>
            <person name="Baidoo E.E."/>
            <person name="De Carvalho A.C."/>
            <person name="Riley R."/>
            <person name="Lipzen A."/>
            <person name="He G."/>
            <person name="Yan M."/>
            <person name="Haridas S."/>
            <person name="Daum C."/>
            <person name="Yoshinaga Y."/>
            <person name="Ng V."/>
            <person name="Grigoriev I.V."/>
            <person name="Munk R."/>
            <person name="Nuraida L."/>
            <person name="Wijaya C.H."/>
            <person name="Morales P.-C."/>
            <person name="Keasling J.D."/>
        </authorList>
    </citation>
    <scope>NUCLEOTIDE SEQUENCE [LARGE SCALE GENOMIC DNA]</scope>
    <source>
        <strain evidence="3 4">FGSC 2613</strain>
    </source>
</reference>
<evidence type="ECO:0000256" key="1">
    <source>
        <dbReference type="SAM" id="MobiDB-lite"/>
    </source>
</evidence>
<sequence length="230" mass="24602">MAEIRAFEKFLRHLSNRYPSVPGWSLSVDHPKWPVPCSIGSKGVLYRSKIPSVGEMSVNRGALSWAMTHNTDNNCLPHQQQQEQQTNTHQKPPSPMSNSAWNIGEVIALSLGVVLIFALCFGFRIWWGRRRDKRRKQQERDGVDVEAAPHGETAHDARSEGRYDRPTVVELVPVDSNDGGQSHERKGGDSGGQQGGGHSGGHVGGEHGESGHGNGGGGGGDGNGGAGGTS</sequence>
<gene>
    <name evidence="3" type="ORF">QR685DRAFT_575143</name>
</gene>
<evidence type="ECO:0000313" key="4">
    <source>
        <dbReference type="Proteomes" id="UP001451303"/>
    </source>
</evidence>
<evidence type="ECO:0000256" key="2">
    <source>
        <dbReference type="SAM" id="Phobius"/>
    </source>
</evidence>
<comment type="caution">
    <text evidence="3">The sequence shown here is derived from an EMBL/GenBank/DDBJ whole genome shotgun (WGS) entry which is preliminary data.</text>
</comment>
<feature type="region of interest" description="Disordered" evidence="1">
    <location>
        <begin position="70"/>
        <end position="97"/>
    </location>
</feature>
<keyword evidence="2" id="KW-1133">Transmembrane helix</keyword>
<organism evidence="3 4">
    <name type="scientific">Neurospora intermedia</name>
    <dbReference type="NCBI Taxonomy" id="5142"/>
    <lineage>
        <taxon>Eukaryota</taxon>
        <taxon>Fungi</taxon>
        <taxon>Dikarya</taxon>
        <taxon>Ascomycota</taxon>
        <taxon>Pezizomycotina</taxon>
        <taxon>Sordariomycetes</taxon>
        <taxon>Sordariomycetidae</taxon>
        <taxon>Sordariales</taxon>
        <taxon>Sordariaceae</taxon>
        <taxon>Neurospora</taxon>
    </lineage>
</organism>
<feature type="compositionally biased region" description="Gly residues" evidence="1">
    <location>
        <begin position="189"/>
        <end position="203"/>
    </location>
</feature>
<protein>
    <submittedName>
        <fullName evidence="3">Uncharacterized protein</fullName>
    </submittedName>
</protein>